<evidence type="ECO:0000256" key="7">
    <source>
        <dbReference type="ARBA" id="ARBA00022729"/>
    </source>
</evidence>
<comment type="catalytic activity">
    <reaction evidence="17 18">
        <text>[protein]-dithiol + NADP(+) = [protein]-disulfide + NADPH + H(+)</text>
        <dbReference type="Rhea" id="RHEA:18753"/>
        <dbReference type="Rhea" id="RHEA-COMP:10593"/>
        <dbReference type="Rhea" id="RHEA-COMP:10594"/>
        <dbReference type="ChEBI" id="CHEBI:15378"/>
        <dbReference type="ChEBI" id="CHEBI:29950"/>
        <dbReference type="ChEBI" id="CHEBI:50058"/>
        <dbReference type="ChEBI" id="CHEBI:57783"/>
        <dbReference type="ChEBI" id="CHEBI:58349"/>
        <dbReference type="EC" id="1.8.1.8"/>
    </reaction>
</comment>
<feature type="disulfide bond" description="Redox-active" evidence="18">
    <location>
        <begin position="128"/>
        <end position="134"/>
    </location>
</feature>
<feature type="transmembrane region" description="Helical" evidence="18">
    <location>
        <begin position="319"/>
        <end position="348"/>
    </location>
</feature>
<feature type="signal peptide" evidence="18">
    <location>
        <begin position="1"/>
        <end position="20"/>
    </location>
</feature>
<dbReference type="InterPro" id="IPR036249">
    <property type="entry name" value="Thioredoxin-like_sf"/>
</dbReference>
<accession>A0ABX7YRP8</accession>
<evidence type="ECO:0000256" key="5">
    <source>
        <dbReference type="ARBA" id="ARBA00022519"/>
    </source>
</evidence>
<dbReference type="RefSeq" id="WP_212594476.1">
    <property type="nucleotide sequence ID" value="NZ_CP073587.1"/>
</dbReference>
<dbReference type="Gene3D" id="3.40.30.10">
    <property type="entry name" value="Glutaredoxin"/>
    <property type="match status" value="1"/>
</dbReference>
<dbReference type="Gene3D" id="2.60.40.1250">
    <property type="entry name" value="Thiol:disulfide interchange protein DsbD, N-terminal domain"/>
    <property type="match status" value="1"/>
</dbReference>
<dbReference type="Pfam" id="PF11412">
    <property type="entry name" value="DsbD_N"/>
    <property type="match status" value="1"/>
</dbReference>
<dbReference type="SUPFAM" id="SSF74863">
    <property type="entry name" value="Thiol:disulfide interchange protein DsbD, N-terminal domain (DsbD-alpha)"/>
    <property type="match status" value="1"/>
</dbReference>
<evidence type="ECO:0000256" key="16">
    <source>
        <dbReference type="ARBA" id="ARBA00047388"/>
    </source>
</evidence>
<comment type="similarity">
    <text evidence="2 18">Belongs to the thioredoxin family. DsbD subfamily.</text>
</comment>
<evidence type="ECO:0000256" key="13">
    <source>
        <dbReference type="ARBA" id="ARBA00023136"/>
    </source>
</evidence>
<evidence type="ECO:0000256" key="2">
    <source>
        <dbReference type="ARBA" id="ARBA00007241"/>
    </source>
</evidence>
<organism evidence="20 21">
    <name type="scientific">Shewanella yunxiaonensis</name>
    <dbReference type="NCBI Taxonomy" id="2829809"/>
    <lineage>
        <taxon>Bacteria</taxon>
        <taxon>Pseudomonadati</taxon>
        <taxon>Pseudomonadota</taxon>
        <taxon>Gammaproteobacteria</taxon>
        <taxon>Alteromonadales</taxon>
        <taxon>Shewanellaceae</taxon>
        <taxon>Shewanella</taxon>
    </lineage>
</organism>
<comment type="function">
    <text evidence="18">Required to facilitate the formation of correct disulfide bonds in some periplasmic proteins and for the assembly of the periplasmic c-type cytochromes. Acts by transferring electrons from cytoplasmic thioredoxin to the periplasm. This transfer involves a cascade of disulfide bond formation and reduction steps.</text>
</comment>
<evidence type="ECO:0000256" key="4">
    <source>
        <dbReference type="ARBA" id="ARBA00022475"/>
    </source>
</evidence>
<evidence type="ECO:0000313" key="20">
    <source>
        <dbReference type="EMBL" id="QUN05445.1"/>
    </source>
</evidence>
<keyword evidence="7 18" id="KW-0732">Signal</keyword>
<feature type="chain" id="PRO_5044931702" description="Thiol:disulfide interchange protein DsbD" evidence="18">
    <location>
        <begin position="21"/>
        <end position="605"/>
    </location>
</feature>
<feature type="transmembrane region" description="Helical" evidence="18">
    <location>
        <begin position="455"/>
        <end position="476"/>
    </location>
</feature>
<evidence type="ECO:0000256" key="11">
    <source>
        <dbReference type="ARBA" id="ARBA00023002"/>
    </source>
</evidence>
<sequence precursor="true">MKRLITLLFASLLCLPLAHASGLSDKFPFLKSEPELMPVEKAFAFDAEQNGQVVKVSFVIADGYYMYRDKLQFAVEGGELGDVAKPSGESHHDDYFGDQAVYRSYVEIPVAIKKAGDAATLKVTYMGCAEGKLCFPPTTSTLVLKAVAENDGKLAASASAPNESAASVATQIQTARQPLTEQDSLLNKLIHSDSKLLTLFTFFVLGIGLALTPCVFPMYPILSGIIVGQGQKVSTARAFTLSMTYVQGMAITYSILGLVVATAGMQYQAALQSPPVLIGISILFVILSLSMFGLYELQLPSAWQQKMNSLSNKQQGGKLTGVFIMGALSGLVASPCTTAPLSAVLVYVAQSGDLLQGFITLYILSMGMGLPLLLIGTSGGKLLPRAGAWMEIIKHIFGFLLIMVAIIMLGRIWPGLVSDLLWAVWGICLAGYLIHENKTTAFTWKQTVRGVLLQLFLIGSFAYGTQALLASMGYGLGPASVKSEAVSFKHISTLAEFKTEIANAQAAGKPVMLDLYADWCVACKEFANITFKDPDVQQRMSQMVLLTADVTAMNKNDEELLNAYNVLGLPTLLFVGADGNLRDDLRVTGFMAPSEFAPHLDHLLN</sequence>
<dbReference type="InterPro" id="IPR022910">
    <property type="entry name" value="Thiol_diS_interchange_DbsD"/>
</dbReference>
<protein>
    <recommendedName>
        <fullName evidence="18">Thiol:disulfide interchange protein DsbD</fullName>
        <ecNumber evidence="18">1.8.1.8</ecNumber>
    </recommendedName>
    <alternativeName>
        <fullName evidence="18">Protein-disulfide reductase</fullName>
        <shortName evidence="18">Disulfide reductase</shortName>
    </alternativeName>
</protein>
<feature type="transmembrane region" description="Helical" evidence="18">
    <location>
        <begin position="196"/>
        <end position="222"/>
    </location>
</feature>
<keyword evidence="21" id="KW-1185">Reference proteome</keyword>
<feature type="transmembrane region" description="Helical" evidence="18">
    <location>
        <begin position="420"/>
        <end position="435"/>
    </location>
</feature>
<evidence type="ECO:0000256" key="1">
    <source>
        <dbReference type="ARBA" id="ARBA00004429"/>
    </source>
</evidence>
<evidence type="ECO:0000256" key="3">
    <source>
        <dbReference type="ARBA" id="ARBA00022448"/>
    </source>
</evidence>
<dbReference type="EMBL" id="CP073587">
    <property type="protein sequence ID" value="QUN05445.1"/>
    <property type="molecule type" value="Genomic_DNA"/>
</dbReference>
<reference evidence="20 21" key="1">
    <citation type="submission" date="2021-04" db="EMBL/GenBank/DDBJ databases">
        <title>Novel species identification of genus Shewanella.</title>
        <authorList>
            <person name="Liu G."/>
        </authorList>
    </citation>
    <scope>NUCLEOTIDE SEQUENCE [LARGE SCALE GENOMIC DNA]</scope>
    <source>
        <strain evidence="20 21">FJAT-54481</strain>
    </source>
</reference>
<dbReference type="EC" id="1.8.1.8" evidence="18"/>
<comment type="subcellular location">
    <subcellularLocation>
        <location evidence="1 18">Cell inner membrane</location>
        <topology evidence="1 18">Multi-pass membrane protein</topology>
    </subcellularLocation>
</comment>
<dbReference type="InterPro" id="IPR028250">
    <property type="entry name" value="DsbDN"/>
</dbReference>
<feature type="transmembrane region" description="Helical" evidence="18">
    <location>
        <begin position="354"/>
        <end position="375"/>
    </location>
</feature>
<keyword evidence="5 18" id="KW-0997">Cell inner membrane</keyword>
<keyword evidence="11 18" id="KW-0560">Oxidoreductase</keyword>
<evidence type="ECO:0000256" key="12">
    <source>
        <dbReference type="ARBA" id="ARBA00023027"/>
    </source>
</evidence>
<feature type="transmembrane region" description="Helical" evidence="18">
    <location>
        <begin position="243"/>
        <end position="264"/>
    </location>
</feature>
<dbReference type="Proteomes" id="UP000679575">
    <property type="component" value="Chromosome"/>
</dbReference>
<proteinExistence type="inferred from homology"/>
<keyword evidence="13 18" id="KW-0472">Membrane</keyword>
<dbReference type="SUPFAM" id="SSF52833">
    <property type="entry name" value="Thioredoxin-like"/>
    <property type="match status" value="1"/>
</dbReference>
<keyword evidence="10 18" id="KW-1133">Transmembrane helix</keyword>
<dbReference type="PANTHER" id="PTHR32234">
    <property type="entry name" value="THIOL:DISULFIDE INTERCHANGE PROTEIN DSBD"/>
    <property type="match status" value="1"/>
</dbReference>
<evidence type="ECO:0000256" key="8">
    <source>
        <dbReference type="ARBA" id="ARBA00022748"/>
    </source>
</evidence>
<keyword evidence="3 18" id="KW-0813">Transport</keyword>
<evidence type="ECO:0000256" key="10">
    <source>
        <dbReference type="ARBA" id="ARBA00022989"/>
    </source>
</evidence>
<dbReference type="Pfam" id="PF02683">
    <property type="entry name" value="DsbD_TM"/>
    <property type="match status" value="1"/>
</dbReference>
<dbReference type="InterPro" id="IPR013766">
    <property type="entry name" value="Thioredoxin_domain"/>
</dbReference>
<feature type="domain" description="Thioredoxin" evidence="19">
    <location>
        <begin position="470"/>
        <end position="605"/>
    </location>
</feature>
<keyword evidence="14 18" id="KW-1015">Disulfide bond</keyword>
<dbReference type="InterPro" id="IPR036929">
    <property type="entry name" value="DsbDN_sf"/>
</dbReference>
<dbReference type="NCBIfam" id="NF001419">
    <property type="entry name" value="PRK00293.1"/>
    <property type="match status" value="1"/>
</dbReference>
<feature type="transmembrane region" description="Helical" evidence="18">
    <location>
        <begin position="276"/>
        <end position="298"/>
    </location>
</feature>
<keyword evidence="9 18" id="KW-0249">Electron transport</keyword>
<evidence type="ECO:0000313" key="21">
    <source>
        <dbReference type="Proteomes" id="UP000679575"/>
    </source>
</evidence>
<keyword evidence="4 18" id="KW-1003">Cell membrane</keyword>
<evidence type="ECO:0000256" key="17">
    <source>
        <dbReference type="ARBA" id="ARBA00047804"/>
    </source>
</evidence>
<gene>
    <name evidence="18" type="primary">dsbD</name>
    <name evidence="20" type="ORF">KDN34_14805</name>
</gene>
<keyword evidence="8 18" id="KW-0201">Cytochrome c-type biogenesis</keyword>
<evidence type="ECO:0000256" key="9">
    <source>
        <dbReference type="ARBA" id="ARBA00022982"/>
    </source>
</evidence>
<dbReference type="Pfam" id="PF13899">
    <property type="entry name" value="Thioredoxin_7"/>
    <property type="match status" value="1"/>
</dbReference>
<dbReference type="InterPro" id="IPR017937">
    <property type="entry name" value="Thioredoxin_CS"/>
</dbReference>
<keyword evidence="15 18" id="KW-0676">Redox-active center</keyword>
<dbReference type="PROSITE" id="PS00194">
    <property type="entry name" value="THIOREDOXIN_1"/>
    <property type="match status" value="1"/>
</dbReference>
<keyword evidence="12 18" id="KW-0520">NAD</keyword>
<name>A0ABX7YRP8_9GAMM</name>
<dbReference type="PANTHER" id="PTHR32234:SF0">
    <property type="entry name" value="THIOL:DISULFIDE INTERCHANGE PROTEIN DSBD"/>
    <property type="match status" value="1"/>
</dbReference>
<feature type="transmembrane region" description="Helical" evidence="18">
    <location>
        <begin position="396"/>
        <end position="414"/>
    </location>
</feature>
<dbReference type="InterPro" id="IPR035671">
    <property type="entry name" value="DsbD_gamma"/>
</dbReference>
<evidence type="ECO:0000256" key="18">
    <source>
        <dbReference type="HAMAP-Rule" id="MF_00399"/>
    </source>
</evidence>
<dbReference type="InterPro" id="IPR003834">
    <property type="entry name" value="Cyt_c_assmbl_TM_dom"/>
</dbReference>
<dbReference type="HAMAP" id="MF_00399">
    <property type="entry name" value="DbsD"/>
    <property type="match status" value="1"/>
</dbReference>
<comment type="catalytic activity">
    <reaction evidence="16 18">
        <text>[protein]-dithiol + NAD(+) = [protein]-disulfide + NADH + H(+)</text>
        <dbReference type="Rhea" id="RHEA:18749"/>
        <dbReference type="Rhea" id="RHEA-COMP:10593"/>
        <dbReference type="Rhea" id="RHEA-COMP:10594"/>
        <dbReference type="ChEBI" id="CHEBI:15378"/>
        <dbReference type="ChEBI" id="CHEBI:29950"/>
        <dbReference type="ChEBI" id="CHEBI:50058"/>
        <dbReference type="ChEBI" id="CHEBI:57540"/>
        <dbReference type="ChEBI" id="CHEBI:57945"/>
        <dbReference type="EC" id="1.8.1.8"/>
    </reaction>
</comment>
<feature type="disulfide bond" description="Redox-active" evidence="18">
    <location>
        <begin position="214"/>
        <end position="336"/>
    </location>
</feature>
<evidence type="ECO:0000256" key="14">
    <source>
        <dbReference type="ARBA" id="ARBA00023157"/>
    </source>
</evidence>
<evidence type="ECO:0000256" key="6">
    <source>
        <dbReference type="ARBA" id="ARBA00022692"/>
    </source>
</evidence>
<evidence type="ECO:0000256" key="15">
    <source>
        <dbReference type="ARBA" id="ARBA00023284"/>
    </source>
</evidence>
<feature type="disulfide bond" description="Redox-active" evidence="18">
    <location>
        <begin position="520"/>
        <end position="523"/>
    </location>
</feature>
<dbReference type="PROSITE" id="PS51352">
    <property type="entry name" value="THIOREDOXIN_2"/>
    <property type="match status" value="1"/>
</dbReference>
<keyword evidence="6 18" id="KW-0812">Transmembrane</keyword>
<evidence type="ECO:0000259" key="19">
    <source>
        <dbReference type="PROSITE" id="PS51352"/>
    </source>
</evidence>
<dbReference type="CDD" id="cd02953">
    <property type="entry name" value="DsbDgamma"/>
    <property type="match status" value="1"/>
</dbReference>